<dbReference type="InterPro" id="IPR002828">
    <property type="entry name" value="SurE-like_Pase/nucleotidase"/>
</dbReference>
<dbReference type="Pfam" id="PF01975">
    <property type="entry name" value="SurE"/>
    <property type="match status" value="1"/>
</dbReference>
<dbReference type="Proteomes" id="UP000707356">
    <property type="component" value="Unassembled WGS sequence"/>
</dbReference>
<dbReference type="NCBIfam" id="NF001493">
    <property type="entry name" value="PRK00346.2-3"/>
    <property type="match status" value="1"/>
</dbReference>
<dbReference type="Gene3D" id="3.40.1210.10">
    <property type="entry name" value="Survival protein SurE-like phosphatase/nucleotidase"/>
    <property type="match status" value="1"/>
</dbReference>
<reference evidence="7" key="2">
    <citation type="journal article" date="2022" name="Microbiol. Resour. Announc.">
        <title>Metagenome Sequencing to Explore Phylogenomics of Terrestrial Cyanobacteria.</title>
        <authorList>
            <person name="Ward R.D."/>
            <person name="Stajich J.E."/>
            <person name="Johansen J.R."/>
            <person name="Huntemann M."/>
            <person name="Clum A."/>
            <person name="Foster B."/>
            <person name="Foster B."/>
            <person name="Roux S."/>
            <person name="Palaniappan K."/>
            <person name="Varghese N."/>
            <person name="Mukherjee S."/>
            <person name="Reddy T.B.K."/>
            <person name="Daum C."/>
            <person name="Copeland A."/>
            <person name="Chen I.A."/>
            <person name="Ivanova N.N."/>
            <person name="Kyrpides N.C."/>
            <person name="Shapiro N."/>
            <person name="Eloe-Fadrosh E.A."/>
            <person name="Pietrasiak N."/>
        </authorList>
    </citation>
    <scope>NUCLEOTIDE SEQUENCE</scope>
    <source>
        <strain evidence="7">GSE-TBD4-15B</strain>
    </source>
</reference>
<dbReference type="SUPFAM" id="SSF64167">
    <property type="entry name" value="SurE-like"/>
    <property type="match status" value="1"/>
</dbReference>
<evidence type="ECO:0000256" key="4">
    <source>
        <dbReference type="ARBA" id="ARBA00022723"/>
    </source>
</evidence>
<proteinExistence type="inferred from homology"/>
<comment type="caution">
    <text evidence="7">The sequence shown here is derived from an EMBL/GenBank/DDBJ whole genome shotgun (WGS) entry which is preliminary data.</text>
</comment>
<keyword evidence="5 7" id="KW-0378">Hydrolase</keyword>
<dbReference type="InterPro" id="IPR036523">
    <property type="entry name" value="SurE-like_sf"/>
</dbReference>
<evidence type="ECO:0000256" key="3">
    <source>
        <dbReference type="ARBA" id="ARBA00012643"/>
    </source>
</evidence>
<evidence type="ECO:0000256" key="5">
    <source>
        <dbReference type="ARBA" id="ARBA00022801"/>
    </source>
</evidence>
<dbReference type="GO" id="GO:0008253">
    <property type="term" value="F:5'-nucleotidase activity"/>
    <property type="evidence" value="ECO:0007669"/>
    <property type="project" value="UniProtKB-EC"/>
</dbReference>
<evidence type="ECO:0000256" key="1">
    <source>
        <dbReference type="ARBA" id="ARBA00000815"/>
    </source>
</evidence>
<evidence type="ECO:0000259" key="6">
    <source>
        <dbReference type="Pfam" id="PF01975"/>
    </source>
</evidence>
<organism evidence="7 8">
    <name type="scientific">Pegethrix bostrychoides GSE-TBD4-15B</name>
    <dbReference type="NCBI Taxonomy" id="2839662"/>
    <lineage>
        <taxon>Bacteria</taxon>
        <taxon>Bacillati</taxon>
        <taxon>Cyanobacteriota</taxon>
        <taxon>Cyanophyceae</taxon>
        <taxon>Oculatellales</taxon>
        <taxon>Oculatellaceae</taxon>
        <taxon>Pegethrix</taxon>
    </lineage>
</organism>
<sequence length="233" mass="25009">MRFILTNDDGIDAPGLAALAQALRDVNDDAEATIVAPLHHHSGCSHQVTTHRPMQVERRSEAAYAVAGTPADCIRVALSHLELKPDFVLSGINAGGNLGADLYISGTVAAVREAALYRIPGIALSHYIHCRQPIDWARANRLAGIVLDKLCYQPQLPGSFWNVNLPHLASDMADPALVFCPLCTQPLPAVYESLETGGLQYAGDYGKRRCDPGSDVEVCFAGQIAVTAIQLWG</sequence>
<dbReference type="AlphaFoldDB" id="A0A951U7D5"/>
<feature type="domain" description="Survival protein SurE-like phosphatase/nucleotidase" evidence="6">
    <location>
        <begin position="4"/>
        <end position="171"/>
    </location>
</feature>
<comment type="catalytic activity">
    <reaction evidence="1">
        <text>a ribonucleoside 5'-phosphate + H2O = a ribonucleoside + phosphate</text>
        <dbReference type="Rhea" id="RHEA:12484"/>
        <dbReference type="ChEBI" id="CHEBI:15377"/>
        <dbReference type="ChEBI" id="CHEBI:18254"/>
        <dbReference type="ChEBI" id="CHEBI:43474"/>
        <dbReference type="ChEBI" id="CHEBI:58043"/>
        <dbReference type="EC" id="3.1.3.5"/>
    </reaction>
</comment>
<accession>A0A951U7D5</accession>
<name>A0A951U7D5_9CYAN</name>
<dbReference type="NCBIfam" id="TIGR00087">
    <property type="entry name" value="surE"/>
    <property type="match status" value="1"/>
</dbReference>
<dbReference type="PANTHER" id="PTHR30457">
    <property type="entry name" value="5'-NUCLEOTIDASE SURE"/>
    <property type="match status" value="1"/>
</dbReference>
<keyword evidence="4" id="KW-0479">Metal-binding</keyword>
<evidence type="ECO:0000313" key="8">
    <source>
        <dbReference type="Proteomes" id="UP000707356"/>
    </source>
</evidence>
<protein>
    <recommendedName>
        <fullName evidence="3">5'-nucleotidase</fullName>
        <ecNumber evidence="3">3.1.3.5</ecNumber>
    </recommendedName>
</protein>
<dbReference type="PANTHER" id="PTHR30457:SF0">
    <property type="entry name" value="PHOSPHATASE, PUTATIVE (AFU_ORTHOLOGUE AFUA_4G01070)-RELATED"/>
    <property type="match status" value="1"/>
</dbReference>
<dbReference type="InterPro" id="IPR030048">
    <property type="entry name" value="SurE"/>
</dbReference>
<reference evidence="7" key="1">
    <citation type="submission" date="2021-05" db="EMBL/GenBank/DDBJ databases">
        <authorList>
            <person name="Pietrasiak N."/>
            <person name="Ward R."/>
            <person name="Stajich J.E."/>
            <person name="Kurbessoian T."/>
        </authorList>
    </citation>
    <scope>NUCLEOTIDE SEQUENCE</scope>
    <source>
        <strain evidence="7">GSE-TBD4-15B</strain>
    </source>
</reference>
<evidence type="ECO:0000256" key="2">
    <source>
        <dbReference type="ARBA" id="ARBA00011062"/>
    </source>
</evidence>
<evidence type="ECO:0000313" key="7">
    <source>
        <dbReference type="EMBL" id="MBW4468660.1"/>
    </source>
</evidence>
<dbReference type="EMBL" id="JAHHHV010000091">
    <property type="protein sequence ID" value="MBW4468660.1"/>
    <property type="molecule type" value="Genomic_DNA"/>
</dbReference>
<dbReference type="GO" id="GO:0046872">
    <property type="term" value="F:metal ion binding"/>
    <property type="evidence" value="ECO:0007669"/>
    <property type="project" value="UniProtKB-KW"/>
</dbReference>
<gene>
    <name evidence="7" type="primary">surE</name>
    <name evidence="7" type="ORF">KME07_24815</name>
</gene>
<dbReference type="EC" id="3.1.3.5" evidence="3"/>
<comment type="similarity">
    <text evidence="2">Belongs to the SurE nucleotidase family.</text>
</comment>